<evidence type="ECO:0008006" key="3">
    <source>
        <dbReference type="Google" id="ProtNLM"/>
    </source>
</evidence>
<gene>
    <name evidence="1" type="ORF">AAFF_G00142990</name>
</gene>
<dbReference type="GO" id="GO:0016020">
    <property type="term" value="C:membrane"/>
    <property type="evidence" value="ECO:0007669"/>
    <property type="project" value="TreeGrafter"/>
</dbReference>
<evidence type="ECO:0000313" key="2">
    <source>
        <dbReference type="Proteomes" id="UP001221898"/>
    </source>
</evidence>
<dbReference type="Pfam" id="PF06966">
    <property type="entry name" value="DUF1295"/>
    <property type="match status" value="1"/>
</dbReference>
<accession>A0AAD7WWR4</accession>
<proteinExistence type="predicted"/>
<name>A0AAD7WWR4_9TELE</name>
<evidence type="ECO:0000313" key="1">
    <source>
        <dbReference type="EMBL" id="KAJ8412032.1"/>
    </source>
</evidence>
<dbReference type="EMBL" id="JAINUG010000020">
    <property type="protein sequence ID" value="KAJ8412032.1"/>
    <property type="molecule type" value="Genomic_DNA"/>
</dbReference>
<dbReference type="Gene3D" id="1.20.120.1630">
    <property type="match status" value="1"/>
</dbReference>
<organism evidence="1 2">
    <name type="scientific">Aldrovandia affinis</name>
    <dbReference type="NCBI Taxonomy" id="143900"/>
    <lineage>
        <taxon>Eukaryota</taxon>
        <taxon>Metazoa</taxon>
        <taxon>Chordata</taxon>
        <taxon>Craniata</taxon>
        <taxon>Vertebrata</taxon>
        <taxon>Euteleostomi</taxon>
        <taxon>Actinopterygii</taxon>
        <taxon>Neopterygii</taxon>
        <taxon>Teleostei</taxon>
        <taxon>Notacanthiformes</taxon>
        <taxon>Halosauridae</taxon>
        <taxon>Aldrovandia</taxon>
    </lineage>
</organism>
<keyword evidence="2" id="KW-1185">Reference proteome</keyword>
<reference evidence="1" key="1">
    <citation type="journal article" date="2023" name="Science">
        <title>Genome structures resolve the early diversification of teleost fishes.</title>
        <authorList>
            <person name="Parey E."/>
            <person name="Louis A."/>
            <person name="Montfort J."/>
            <person name="Bouchez O."/>
            <person name="Roques C."/>
            <person name="Iampietro C."/>
            <person name="Lluch J."/>
            <person name="Castinel A."/>
            <person name="Donnadieu C."/>
            <person name="Desvignes T."/>
            <person name="Floi Bucao C."/>
            <person name="Jouanno E."/>
            <person name="Wen M."/>
            <person name="Mejri S."/>
            <person name="Dirks R."/>
            <person name="Jansen H."/>
            <person name="Henkel C."/>
            <person name="Chen W.J."/>
            <person name="Zahm M."/>
            <person name="Cabau C."/>
            <person name="Klopp C."/>
            <person name="Thompson A.W."/>
            <person name="Robinson-Rechavi M."/>
            <person name="Braasch I."/>
            <person name="Lecointre G."/>
            <person name="Bobe J."/>
            <person name="Postlethwait J.H."/>
            <person name="Berthelot C."/>
            <person name="Roest Crollius H."/>
            <person name="Guiguen Y."/>
        </authorList>
    </citation>
    <scope>NUCLEOTIDE SEQUENCE</scope>
    <source>
        <strain evidence="1">NC1722</strain>
    </source>
</reference>
<dbReference type="PANTHER" id="PTHR32251:SF17">
    <property type="entry name" value="STEROID 5-ALPHA REDUCTASE C-TERMINAL DOMAIN-CONTAINING PROTEIN"/>
    <property type="match status" value="1"/>
</dbReference>
<dbReference type="PANTHER" id="PTHR32251">
    <property type="entry name" value="3-OXO-5-ALPHA-STEROID 4-DEHYDROGENASE"/>
    <property type="match status" value="1"/>
</dbReference>
<dbReference type="InterPro" id="IPR010721">
    <property type="entry name" value="UstE-like"/>
</dbReference>
<protein>
    <recommendedName>
        <fullName evidence="3">Steroid 5-alpha reductase C-terminal domain-containing protein</fullName>
    </recommendedName>
</protein>
<sequence length="166" mass="18816">MDLSLEECSNRTCDIKNLPLLPGWAPSLRMMKDGHDHHCLTASETVQEALCTGRYKVPARISGKFIQSGLWTYSRHPNYLGEILQWSGLFLSACSLMRGAQHLSVVSPFFLWFLLRHVSSIPILEQQTLKKWGSDPAFPNYIKRHSPTLALSQVQVVHHTPFMGVE</sequence>
<dbReference type="PROSITE" id="PS50244">
    <property type="entry name" value="S5A_REDUCTASE"/>
    <property type="match status" value="1"/>
</dbReference>
<dbReference type="Proteomes" id="UP001221898">
    <property type="component" value="Unassembled WGS sequence"/>
</dbReference>
<comment type="caution">
    <text evidence="1">The sequence shown here is derived from an EMBL/GenBank/DDBJ whole genome shotgun (WGS) entry which is preliminary data.</text>
</comment>
<dbReference type="AlphaFoldDB" id="A0AAD7WWR4"/>